<protein>
    <submittedName>
        <fullName evidence="9">Raffinose/stachyose/melibiose transport system permease protein</fullName>
    </submittedName>
</protein>
<keyword evidence="5 7" id="KW-1133">Transmembrane helix</keyword>
<dbReference type="RefSeq" id="WP_116059877.1">
    <property type="nucleotide sequence ID" value="NZ_QRDZ01000004.1"/>
</dbReference>
<sequence length="277" mass="31491">MRSRRLAFNTFSYAFLSVGTLFILIPVYLTLAVAMKTREETTKSFFSLPNSLYLDNFASVINKAHFWSIFQNSVLITVVSLLIMLLVIPMVSYAISRNMDRLYYKFVYLLILSGIFVPFQAVMLPIFRHMSSLDLLNQGGLIIMYVTLSFAQGLFLSVGFLKNIPLELDQAAKIDGCGVWLTFTRIIYPLMMPIVATILILNSLWIWNDFQLPLIMLNRSPGMWTLPLFIYNFKSETSFDYSLAFAAFALSMAPITILYAFTQKFIIGGLTEGSIKS</sequence>
<name>A0A3D9KHU3_9BACL</name>
<feature type="transmembrane region" description="Helical" evidence="7">
    <location>
        <begin position="241"/>
        <end position="261"/>
    </location>
</feature>
<evidence type="ECO:0000256" key="1">
    <source>
        <dbReference type="ARBA" id="ARBA00004651"/>
    </source>
</evidence>
<dbReference type="Proteomes" id="UP000256977">
    <property type="component" value="Unassembled WGS sequence"/>
</dbReference>
<feature type="transmembrane region" description="Helical" evidence="7">
    <location>
        <begin position="12"/>
        <end position="35"/>
    </location>
</feature>
<evidence type="ECO:0000313" key="10">
    <source>
        <dbReference type="Proteomes" id="UP000256977"/>
    </source>
</evidence>
<keyword evidence="6 7" id="KW-0472">Membrane</keyword>
<evidence type="ECO:0000256" key="6">
    <source>
        <dbReference type="ARBA" id="ARBA00023136"/>
    </source>
</evidence>
<comment type="caution">
    <text evidence="9">The sequence shown here is derived from an EMBL/GenBank/DDBJ whole genome shotgun (WGS) entry which is preliminary data.</text>
</comment>
<keyword evidence="10" id="KW-1185">Reference proteome</keyword>
<keyword evidence="3" id="KW-1003">Cell membrane</keyword>
<dbReference type="InterPro" id="IPR000515">
    <property type="entry name" value="MetI-like"/>
</dbReference>
<reference evidence="9 10" key="1">
    <citation type="submission" date="2018-07" db="EMBL/GenBank/DDBJ databases">
        <title>Genomic Encyclopedia of Type Strains, Phase III (KMG-III): the genomes of soil and plant-associated and newly described type strains.</title>
        <authorList>
            <person name="Whitman W."/>
        </authorList>
    </citation>
    <scope>NUCLEOTIDE SEQUENCE [LARGE SCALE GENOMIC DNA]</scope>
    <source>
        <strain evidence="9 10">CECT 7287</strain>
    </source>
</reference>
<dbReference type="SUPFAM" id="SSF161098">
    <property type="entry name" value="MetI-like"/>
    <property type="match status" value="1"/>
</dbReference>
<accession>A0A3D9KHU3</accession>
<dbReference type="OrthoDB" id="9772609at2"/>
<evidence type="ECO:0000256" key="5">
    <source>
        <dbReference type="ARBA" id="ARBA00022989"/>
    </source>
</evidence>
<comment type="similarity">
    <text evidence="7">Belongs to the binding-protein-dependent transport system permease family.</text>
</comment>
<evidence type="ECO:0000313" key="9">
    <source>
        <dbReference type="EMBL" id="RED85456.1"/>
    </source>
</evidence>
<keyword evidence="2 7" id="KW-0813">Transport</keyword>
<evidence type="ECO:0000256" key="4">
    <source>
        <dbReference type="ARBA" id="ARBA00022692"/>
    </source>
</evidence>
<feature type="transmembrane region" description="Helical" evidence="7">
    <location>
        <begin position="139"/>
        <end position="161"/>
    </location>
</feature>
<gene>
    <name evidence="9" type="ORF">DFP98_104161</name>
</gene>
<dbReference type="GO" id="GO:0055085">
    <property type="term" value="P:transmembrane transport"/>
    <property type="evidence" value="ECO:0007669"/>
    <property type="project" value="InterPro"/>
</dbReference>
<feature type="transmembrane region" description="Helical" evidence="7">
    <location>
        <begin position="107"/>
        <end position="127"/>
    </location>
</feature>
<dbReference type="PANTHER" id="PTHR43744:SF12">
    <property type="entry name" value="ABC TRANSPORTER PERMEASE PROTEIN MG189-RELATED"/>
    <property type="match status" value="1"/>
</dbReference>
<dbReference type="PANTHER" id="PTHR43744">
    <property type="entry name" value="ABC TRANSPORTER PERMEASE PROTEIN MG189-RELATED-RELATED"/>
    <property type="match status" value="1"/>
</dbReference>
<dbReference type="InterPro" id="IPR035906">
    <property type="entry name" value="MetI-like_sf"/>
</dbReference>
<feature type="domain" description="ABC transmembrane type-1" evidence="8">
    <location>
        <begin position="70"/>
        <end position="262"/>
    </location>
</feature>
<evidence type="ECO:0000256" key="7">
    <source>
        <dbReference type="RuleBase" id="RU363032"/>
    </source>
</evidence>
<dbReference type="EMBL" id="QRDZ01000004">
    <property type="protein sequence ID" value="RED85456.1"/>
    <property type="molecule type" value="Genomic_DNA"/>
</dbReference>
<feature type="transmembrane region" description="Helical" evidence="7">
    <location>
        <begin position="74"/>
        <end position="95"/>
    </location>
</feature>
<dbReference type="GO" id="GO:0005886">
    <property type="term" value="C:plasma membrane"/>
    <property type="evidence" value="ECO:0007669"/>
    <property type="project" value="UniProtKB-SubCell"/>
</dbReference>
<dbReference type="CDD" id="cd06261">
    <property type="entry name" value="TM_PBP2"/>
    <property type="match status" value="1"/>
</dbReference>
<evidence type="ECO:0000259" key="8">
    <source>
        <dbReference type="PROSITE" id="PS50928"/>
    </source>
</evidence>
<dbReference type="Gene3D" id="1.10.3720.10">
    <property type="entry name" value="MetI-like"/>
    <property type="match status" value="1"/>
</dbReference>
<proteinExistence type="inferred from homology"/>
<keyword evidence="4 7" id="KW-0812">Transmembrane</keyword>
<comment type="subcellular location">
    <subcellularLocation>
        <location evidence="1 7">Cell membrane</location>
        <topology evidence="1 7">Multi-pass membrane protein</topology>
    </subcellularLocation>
</comment>
<dbReference type="PROSITE" id="PS50928">
    <property type="entry name" value="ABC_TM1"/>
    <property type="match status" value="1"/>
</dbReference>
<dbReference type="Pfam" id="PF00528">
    <property type="entry name" value="BPD_transp_1"/>
    <property type="match status" value="1"/>
</dbReference>
<feature type="transmembrane region" description="Helical" evidence="7">
    <location>
        <begin position="182"/>
        <end position="207"/>
    </location>
</feature>
<evidence type="ECO:0000256" key="3">
    <source>
        <dbReference type="ARBA" id="ARBA00022475"/>
    </source>
</evidence>
<organism evidence="9 10">
    <name type="scientific">Cohnella phaseoli</name>
    <dbReference type="NCBI Taxonomy" id="456490"/>
    <lineage>
        <taxon>Bacteria</taxon>
        <taxon>Bacillati</taxon>
        <taxon>Bacillota</taxon>
        <taxon>Bacilli</taxon>
        <taxon>Bacillales</taxon>
        <taxon>Paenibacillaceae</taxon>
        <taxon>Cohnella</taxon>
    </lineage>
</organism>
<dbReference type="AlphaFoldDB" id="A0A3D9KHU3"/>
<evidence type="ECO:0000256" key="2">
    <source>
        <dbReference type="ARBA" id="ARBA00022448"/>
    </source>
</evidence>